<gene>
    <name evidence="1" type="ORF">CLODIP_2_CD12578</name>
</gene>
<dbReference type="Gene3D" id="1.10.238.20">
    <property type="entry name" value="Pheromone/general odorant binding protein domain"/>
    <property type="match status" value="1"/>
</dbReference>
<sequence length="275" mass="31038">MLNNTNYDLRMKCFIKCIGENSGLMIDGKFVENEVLAILEKLAVGNLEDLKKNLMIVDECSNSSGGMDECDKAAQMIKCTNEKAPDVLMNVVNEMERSISQSESAQEIALLRPQPAFCVQDYPCYVDTSLRAKFDETTTSQLFDIAVMATTNFTIDYVCGKKYLAFTIYIFYYNMGNTMCCKFGLRLATLDTLQKMDCVFNSSAYLSVYKNTQFWIPVEWRDGQPRWCFSNSSLSALAFNTSTLDPSIPAFVINYQSKKISSQSLNSGLDEVFKD</sequence>
<evidence type="ECO:0000313" key="1">
    <source>
        <dbReference type="EMBL" id="CAB3372989.1"/>
    </source>
</evidence>
<dbReference type="EMBL" id="CADEPI010000079">
    <property type="protein sequence ID" value="CAB3372989.1"/>
    <property type="molecule type" value="Genomic_DNA"/>
</dbReference>
<organism evidence="1 2">
    <name type="scientific">Cloeon dipterum</name>
    <dbReference type="NCBI Taxonomy" id="197152"/>
    <lineage>
        <taxon>Eukaryota</taxon>
        <taxon>Metazoa</taxon>
        <taxon>Ecdysozoa</taxon>
        <taxon>Arthropoda</taxon>
        <taxon>Hexapoda</taxon>
        <taxon>Insecta</taxon>
        <taxon>Pterygota</taxon>
        <taxon>Palaeoptera</taxon>
        <taxon>Ephemeroptera</taxon>
        <taxon>Pisciforma</taxon>
        <taxon>Baetidae</taxon>
        <taxon>Cloeon</taxon>
    </lineage>
</organism>
<keyword evidence="2" id="KW-1185">Reference proteome</keyword>
<dbReference type="CDD" id="cd23992">
    <property type="entry name" value="PBP_GOBP"/>
    <property type="match status" value="1"/>
</dbReference>
<dbReference type="Proteomes" id="UP000494165">
    <property type="component" value="Unassembled WGS sequence"/>
</dbReference>
<name>A0A8S1CY44_9INSE</name>
<dbReference type="OrthoDB" id="8178339at2759"/>
<dbReference type="InterPro" id="IPR036728">
    <property type="entry name" value="PBP_GOBP_sf"/>
</dbReference>
<dbReference type="InterPro" id="IPR006170">
    <property type="entry name" value="PBP/GOBP"/>
</dbReference>
<evidence type="ECO:0000313" key="2">
    <source>
        <dbReference type="Proteomes" id="UP000494165"/>
    </source>
</evidence>
<dbReference type="SUPFAM" id="SSF47565">
    <property type="entry name" value="Insect pheromone/odorant-binding proteins"/>
    <property type="match status" value="1"/>
</dbReference>
<proteinExistence type="predicted"/>
<accession>A0A8S1CY44</accession>
<protein>
    <submittedName>
        <fullName evidence="1">Uncharacterized protein</fullName>
    </submittedName>
</protein>
<reference evidence="1 2" key="1">
    <citation type="submission" date="2020-04" db="EMBL/GenBank/DDBJ databases">
        <authorList>
            <person name="Alioto T."/>
            <person name="Alioto T."/>
            <person name="Gomez Garrido J."/>
        </authorList>
    </citation>
    <scope>NUCLEOTIDE SEQUENCE [LARGE SCALE GENOMIC DNA]</scope>
</reference>
<dbReference type="GO" id="GO:0005549">
    <property type="term" value="F:odorant binding"/>
    <property type="evidence" value="ECO:0007669"/>
    <property type="project" value="InterPro"/>
</dbReference>
<comment type="caution">
    <text evidence="1">The sequence shown here is derived from an EMBL/GenBank/DDBJ whole genome shotgun (WGS) entry which is preliminary data.</text>
</comment>
<dbReference type="AlphaFoldDB" id="A0A8S1CY44"/>
<dbReference type="Pfam" id="PF01395">
    <property type="entry name" value="PBP_GOBP"/>
    <property type="match status" value="1"/>
</dbReference>